<evidence type="ECO:0000256" key="2">
    <source>
        <dbReference type="SAM" id="MobiDB-lite"/>
    </source>
</evidence>
<dbReference type="PANTHER" id="PTHR14469:SF0">
    <property type="entry name" value="FAMILY WITH SEQUENCE SIMILARITY 113"/>
    <property type="match status" value="1"/>
</dbReference>
<dbReference type="PANTHER" id="PTHR14469">
    <property type="entry name" value="SARCOMA ANTIGEN NY-SAR-23"/>
    <property type="match status" value="1"/>
</dbReference>
<dbReference type="InterPro" id="IPR046795">
    <property type="entry name" value="TMEM127_TM"/>
</dbReference>
<dbReference type="Pfam" id="PF20517">
    <property type="entry name" value="TMEM127"/>
    <property type="match status" value="1"/>
</dbReference>
<dbReference type="Pfam" id="PF22873">
    <property type="entry name" value="OAF_C"/>
    <property type="match status" value="1"/>
</dbReference>
<reference evidence="8" key="1">
    <citation type="submission" date="2022-11" db="UniProtKB">
        <authorList>
            <consortium name="WormBaseParasite"/>
        </authorList>
    </citation>
    <scope>IDENTIFICATION</scope>
</reference>
<dbReference type="WBParaSite" id="PSAMB.scaffold1479size30973.g13445.t1">
    <property type="protein sequence ID" value="PSAMB.scaffold1479size30973.g13445.t1"/>
    <property type="gene ID" value="PSAMB.scaffold1479size30973.g13445"/>
</dbReference>
<feature type="domain" description="Transmembrane protein 127 transmembrane region" evidence="5">
    <location>
        <begin position="752"/>
        <end position="862"/>
    </location>
</feature>
<feature type="transmembrane region" description="Helical" evidence="3">
    <location>
        <begin position="802"/>
        <end position="822"/>
    </location>
</feature>
<evidence type="ECO:0000259" key="4">
    <source>
        <dbReference type="Pfam" id="PF14941"/>
    </source>
</evidence>
<comment type="similarity">
    <text evidence="1">Belongs to the PC-esterase family.</text>
</comment>
<dbReference type="SUPFAM" id="SSF52266">
    <property type="entry name" value="SGNH hydrolase"/>
    <property type="match status" value="1"/>
</dbReference>
<protein>
    <submittedName>
        <fullName evidence="8">Transmembrane protein 127 transmembrane region domain-containing protein</fullName>
    </submittedName>
</protein>
<keyword evidence="3" id="KW-0812">Transmembrane</keyword>
<dbReference type="AlphaFoldDB" id="A0A914V2K4"/>
<evidence type="ECO:0000259" key="5">
    <source>
        <dbReference type="Pfam" id="PF20517"/>
    </source>
</evidence>
<evidence type="ECO:0000313" key="7">
    <source>
        <dbReference type="Proteomes" id="UP000887566"/>
    </source>
</evidence>
<feature type="region of interest" description="Disordered" evidence="2">
    <location>
        <begin position="874"/>
        <end position="908"/>
    </location>
</feature>
<feature type="transmembrane region" description="Helical" evidence="3">
    <location>
        <begin position="842"/>
        <end position="866"/>
    </location>
</feature>
<feature type="domain" description="Out at first protein BRICHOS-like" evidence="4">
    <location>
        <begin position="360"/>
        <end position="501"/>
    </location>
</feature>
<evidence type="ECO:0000256" key="3">
    <source>
        <dbReference type="SAM" id="Phobius"/>
    </source>
</evidence>
<accession>A0A914V2K4</accession>
<feature type="transmembrane region" description="Helical" evidence="3">
    <location>
        <begin position="760"/>
        <end position="781"/>
    </location>
</feature>
<dbReference type="Gene3D" id="3.40.50.1110">
    <property type="entry name" value="SGNH hydrolase"/>
    <property type="match status" value="1"/>
</dbReference>
<evidence type="ECO:0000313" key="8">
    <source>
        <dbReference type="WBParaSite" id="PSAMB.scaffold1479size30973.g13445.t1"/>
    </source>
</evidence>
<evidence type="ECO:0000256" key="1">
    <source>
        <dbReference type="ARBA" id="ARBA00037957"/>
    </source>
</evidence>
<name>A0A914V2K4_9BILA</name>
<sequence>MASTSQGDRQLLDDAQNGHVFQSAWIQRVLRNKHIVVIGDSVQRGVYKDLVCALQFDRLLDQDTELKLKGEESFLNDRLVFRTELTNGTNFEEVREYQSEHCTHLVQFYFTTRCYNYTIETMLREFAKEPPDVVLMNSCLWDISRYEKDNATAELMYRKRLTMLLDKMRQVLPPTSQFIWLCTPPVASKIGGGFLLKEIQFMEESMRVAILEANYYCAQIVASYGFDVLDLHYYLRAVVKYRSEKDGVHWNPIAHRHITDLIIAFLHDSWGISLPQEAVDKFKITNLMLDLKHFNHAGIPDFVEPMVASLGEIADHRRPNEPERSMWLGWIVFLALLDDATSLLDVCGRGAKSIDSAPILSIRVRNSTDSPADESFRETICANTSTSTVTISYSTQFGLSVTTAFDFRKELRLWRVTTLGEQDVLSPAASIFCFVDRFSPEEVLGATSISSLRQKKNVAKVKDADEWLAAVSRQLDVRIRPELLGRLFGGGIEKFCADTDGVLIGSDDLQLASPPAIDLTGDDDDAQWLEPRQSNLSALRQCASMTRDVPTANEWSFAQRRRCSCVLPVCIPWLPCGWKLCKSEAAAGLSSSTYKCGVKSCRPCALFRFEVFFRRSAIDQLVSPKPQAALVNCPPSCTLLFNWLAACVGHQPQMRAVTCAPSSSPTRRRHIFCGCKRSERNATAACMSLLSALLVACALADDQWMTMTGGRCLLPYLGTPLFCQAATFTELKRDMKHSHIVYKYGGHNYQDCVTPAIANVFYGLIGLCFVTLSTAFGAFVLNAVGPRRGFFKWLRRNTILEVCTVILCVAVVSVTYVVSTMVEQLQRDTANDPAAVEVRFSQGFFLIVSSGFAAIAATATSLFSTLRATQRKRKDKRNLITTHPLRSSATQRPQASSPVATVESGGKDNPLAIFEQYLDAVADPPSSDDDDVCSTTDMDVALVPTGDKRAQP</sequence>
<keyword evidence="3" id="KW-1133">Transmembrane helix</keyword>
<evidence type="ECO:0000259" key="6">
    <source>
        <dbReference type="Pfam" id="PF22873"/>
    </source>
</evidence>
<proteinExistence type="inferred from homology"/>
<keyword evidence="7" id="KW-1185">Reference proteome</keyword>
<feature type="compositionally biased region" description="Polar residues" evidence="2">
    <location>
        <begin position="879"/>
        <end position="899"/>
    </location>
</feature>
<dbReference type="InterPro" id="IPR053897">
    <property type="entry name" value="Oaf_C"/>
</dbReference>
<dbReference type="InterPro" id="IPR036514">
    <property type="entry name" value="SGNH_hydro_sf"/>
</dbReference>
<feature type="domain" description="Out at first C-terminal" evidence="6">
    <location>
        <begin position="559"/>
        <end position="612"/>
    </location>
</feature>
<keyword evidence="3" id="KW-0472">Membrane</keyword>
<dbReference type="InterPro" id="IPR053894">
    <property type="entry name" value="OAF_N"/>
</dbReference>
<dbReference type="Proteomes" id="UP000887566">
    <property type="component" value="Unplaced"/>
</dbReference>
<dbReference type="Pfam" id="PF14941">
    <property type="entry name" value="OAF_N"/>
    <property type="match status" value="1"/>
</dbReference>
<organism evidence="7 8">
    <name type="scientific">Plectus sambesii</name>
    <dbReference type="NCBI Taxonomy" id="2011161"/>
    <lineage>
        <taxon>Eukaryota</taxon>
        <taxon>Metazoa</taxon>
        <taxon>Ecdysozoa</taxon>
        <taxon>Nematoda</taxon>
        <taxon>Chromadorea</taxon>
        <taxon>Plectida</taxon>
        <taxon>Plectina</taxon>
        <taxon>Plectoidea</taxon>
        <taxon>Plectidae</taxon>
        <taxon>Plectus</taxon>
    </lineage>
</organism>